<proteinExistence type="predicted"/>
<keyword evidence="3" id="KW-1185">Reference proteome</keyword>
<dbReference type="OrthoDB" id="3550724at2759"/>
<evidence type="ECO:0008006" key="4">
    <source>
        <dbReference type="Google" id="ProtNLM"/>
    </source>
</evidence>
<gene>
    <name evidence="2" type="ORF">M430DRAFT_51371</name>
</gene>
<organism evidence="2 3">
    <name type="scientific">Amorphotheca resinae ATCC 22711</name>
    <dbReference type="NCBI Taxonomy" id="857342"/>
    <lineage>
        <taxon>Eukaryota</taxon>
        <taxon>Fungi</taxon>
        <taxon>Dikarya</taxon>
        <taxon>Ascomycota</taxon>
        <taxon>Pezizomycotina</taxon>
        <taxon>Leotiomycetes</taxon>
        <taxon>Helotiales</taxon>
        <taxon>Amorphothecaceae</taxon>
        <taxon>Amorphotheca</taxon>
    </lineage>
</organism>
<name>A0A2T3B0W6_AMORE</name>
<dbReference type="GeneID" id="36576295"/>
<sequence>MSVSITCPTPTRCPPTLTTVPPELLLRIISFLPNSSSFLLLTQTSSGLRHFFTLHASQICNNFILSHFSFEASLLRSEIRDGWLVPTHRAILLEEGLLLERKRRACRVCGQGVSRSSVQTLIPEPDILLDQKACPHYPSFLPPDCGDRDHAELRFGLSTPGPQYMRFLEEYGRELRIRGELAGLLTASPISDISSLSDEGNSEESNRETEFEWQISTYAVRPYLRRLDALRGSDRSCGISCDVASSASTITPQTSKLSLGRKVIAKTFLGKILGLETDVKQERKRVFGELSQGSRERIMSEIRRKDGFWRDDTSAALLWYFGIDGVGGLGPPSPTSISLAPPAPKEEKERKTKDMVRSIKERAKKVEQRVRSTLVASSGRMINSFVHGGCFGKKGYEKL</sequence>
<dbReference type="InParanoid" id="A0A2T3B0W6"/>
<accession>A0A2T3B0W6</accession>
<protein>
    <recommendedName>
        <fullName evidence="4">F-box domain-containing protein</fullName>
    </recommendedName>
</protein>
<dbReference type="RefSeq" id="XP_024720557.1">
    <property type="nucleotide sequence ID" value="XM_024868214.1"/>
</dbReference>
<dbReference type="AlphaFoldDB" id="A0A2T3B0W6"/>
<evidence type="ECO:0000256" key="1">
    <source>
        <dbReference type="SAM" id="MobiDB-lite"/>
    </source>
</evidence>
<reference evidence="2 3" key="1">
    <citation type="journal article" date="2018" name="New Phytol.">
        <title>Comparative genomics and transcriptomics depict ericoid mycorrhizal fungi as versatile saprotrophs and plant mutualists.</title>
        <authorList>
            <person name="Martino E."/>
            <person name="Morin E."/>
            <person name="Grelet G.A."/>
            <person name="Kuo A."/>
            <person name="Kohler A."/>
            <person name="Daghino S."/>
            <person name="Barry K.W."/>
            <person name="Cichocki N."/>
            <person name="Clum A."/>
            <person name="Dockter R.B."/>
            <person name="Hainaut M."/>
            <person name="Kuo R.C."/>
            <person name="LaButti K."/>
            <person name="Lindahl B.D."/>
            <person name="Lindquist E.A."/>
            <person name="Lipzen A."/>
            <person name="Khouja H.R."/>
            <person name="Magnuson J."/>
            <person name="Murat C."/>
            <person name="Ohm R.A."/>
            <person name="Singer S.W."/>
            <person name="Spatafora J.W."/>
            <person name="Wang M."/>
            <person name="Veneault-Fourrey C."/>
            <person name="Henrissat B."/>
            <person name="Grigoriev I.V."/>
            <person name="Martin F.M."/>
            <person name="Perotto S."/>
        </authorList>
    </citation>
    <scope>NUCLEOTIDE SEQUENCE [LARGE SCALE GENOMIC DNA]</scope>
    <source>
        <strain evidence="2 3">ATCC 22711</strain>
    </source>
</reference>
<dbReference type="Proteomes" id="UP000241818">
    <property type="component" value="Unassembled WGS sequence"/>
</dbReference>
<evidence type="ECO:0000313" key="3">
    <source>
        <dbReference type="Proteomes" id="UP000241818"/>
    </source>
</evidence>
<evidence type="ECO:0000313" key="2">
    <source>
        <dbReference type="EMBL" id="PSS17049.1"/>
    </source>
</evidence>
<dbReference type="EMBL" id="KZ679012">
    <property type="protein sequence ID" value="PSS17049.1"/>
    <property type="molecule type" value="Genomic_DNA"/>
</dbReference>
<feature type="region of interest" description="Disordered" evidence="1">
    <location>
        <begin position="332"/>
        <end position="351"/>
    </location>
</feature>